<reference evidence="15" key="1">
    <citation type="submission" date="2022-04" db="EMBL/GenBank/DDBJ databases">
        <title>Carnegiea gigantea Genome sequencing and assembly v2.</title>
        <authorList>
            <person name="Copetti D."/>
            <person name="Sanderson M.J."/>
            <person name="Burquez A."/>
            <person name="Wojciechowski M.F."/>
        </authorList>
    </citation>
    <scope>NUCLEOTIDE SEQUENCE</scope>
    <source>
        <strain evidence="15">SGP5-SGP5p</strain>
        <tissue evidence="15">Aerial part</tissue>
    </source>
</reference>
<feature type="transmembrane region" description="Helical" evidence="12">
    <location>
        <begin position="402"/>
        <end position="424"/>
    </location>
</feature>
<sequence>MIWGFLLAPFTVVLSLNYEYFVTDDVMRLLGVVVCAAKVSETVWEMDTNEACSVENGIINGKSNGPRLVGTADNLSFSSLRKKSDWGLVAHTVSSLFRQLLINLQVVILGTKVWLLFLAIPLAIMAQYLGYGRVSAFSLGDATFPWVFALSLLGLAPLAERVSFLTEQIAYYTGPTVGGLINATCGNATELIIAILALYQGKINILKYSLLGSILSNLLFVLGSSLFFGGLANLSKEQKFDKNEADVNVLLLSLGVLCHTLPLFFQYSTEAKLSSANAKSMLLLSRVSSIVLLVAYVVYLLFQLKILQQLFVAEQNVSEGEAEEEEVVIGFWSAFGWLVGMTVVIALLSDYVVSTIEAASTSWGISVGFLTVILLPIVGNAAEHVGAVIFAYKNKLDMSLGVALGSATQISICVFPLSVIIGWIMHMEMDLCLSILETGSLAASVIIVAFALQDGLSNYMKGTVLLVGYTIISACYFILDPSPSKFIPEPYSQ</sequence>
<evidence type="ECO:0000313" key="16">
    <source>
        <dbReference type="Proteomes" id="UP001153076"/>
    </source>
</evidence>
<comment type="subcellular location">
    <subcellularLocation>
        <location evidence="1">Vacuole membrane</location>
        <topology evidence="1">Multi-pass membrane protein</topology>
    </subcellularLocation>
</comment>
<keyword evidence="6 12" id="KW-0109">Calcium transport</keyword>
<evidence type="ECO:0000256" key="12">
    <source>
        <dbReference type="RuleBase" id="RU365028"/>
    </source>
</evidence>
<dbReference type="AlphaFoldDB" id="A0A9Q1L033"/>
<feature type="domain" description="Sodium/calcium exchanger membrane region" evidence="14">
    <location>
        <begin position="334"/>
        <end position="472"/>
    </location>
</feature>
<accession>A0A9Q1L033</accession>
<dbReference type="OrthoDB" id="1699231at2759"/>
<evidence type="ECO:0000259" key="14">
    <source>
        <dbReference type="Pfam" id="PF01699"/>
    </source>
</evidence>
<dbReference type="PANTHER" id="PTHR31503">
    <property type="entry name" value="VACUOLAR CALCIUM ION TRANSPORTER"/>
    <property type="match status" value="1"/>
</dbReference>
<dbReference type="GO" id="GO:0009705">
    <property type="term" value="C:plant-type vacuole membrane"/>
    <property type="evidence" value="ECO:0007669"/>
    <property type="project" value="TreeGrafter"/>
</dbReference>
<dbReference type="NCBIfam" id="TIGR00846">
    <property type="entry name" value="caca2"/>
    <property type="match status" value="1"/>
</dbReference>
<keyword evidence="4 12" id="KW-0050">Antiport</keyword>
<feature type="transmembrane region" description="Helical" evidence="12">
    <location>
        <begin position="361"/>
        <end position="382"/>
    </location>
</feature>
<feature type="transmembrane region" description="Helical" evidence="12">
    <location>
        <begin position="249"/>
        <end position="269"/>
    </location>
</feature>
<keyword evidence="7 12" id="KW-0812">Transmembrane</keyword>
<evidence type="ECO:0000256" key="6">
    <source>
        <dbReference type="ARBA" id="ARBA00022568"/>
    </source>
</evidence>
<keyword evidence="9 12" id="KW-1133">Transmembrane helix</keyword>
<dbReference type="InterPro" id="IPR004713">
    <property type="entry name" value="CaH_exchang"/>
</dbReference>
<dbReference type="NCBIfam" id="TIGR00378">
    <property type="entry name" value="cax"/>
    <property type="match status" value="1"/>
</dbReference>
<dbReference type="PANTHER" id="PTHR31503:SF42">
    <property type="entry name" value="VACUOLAR CATION_PROTON EXCHANGER"/>
    <property type="match status" value="1"/>
</dbReference>
<evidence type="ECO:0000313" key="15">
    <source>
        <dbReference type="EMBL" id="KAJ8452693.1"/>
    </source>
</evidence>
<feature type="transmembrane region" description="Helical" evidence="12">
    <location>
        <begin position="431"/>
        <end position="453"/>
    </location>
</feature>
<feature type="chain" id="PRO_5040375015" description="Vacuolar cation/proton exchanger" evidence="13">
    <location>
        <begin position="16"/>
        <end position="493"/>
    </location>
</feature>
<dbReference type="InterPro" id="IPR004837">
    <property type="entry name" value="NaCa_Exmemb"/>
</dbReference>
<dbReference type="EMBL" id="JAKOGI010000003">
    <property type="protein sequence ID" value="KAJ8452693.1"/>
    <property type="molecule type" value="Genomic_DNA"/>
</dbReference>
<dbReference type="Gene3D" id="1.20.1420.30">
    <property type="entry name" value="NCX, central ion-binding region"/>
    <property type="match status" value="1"/>
</dbReference>
<feature type="transmembrane region" description="Helical" evidence="12">
    <location>
        <begin position="329"/>
        <end position="349"/>
    </location>
</feature>
<evidence type="ECO:0000256" key="13">
    <source>
        <dbReference type="SAM" id="SignalP"/>
    </source>
</evidence>
<feature type="transmembrane region" description="Helical" evidence="12">
    <location>
        <begin position="179"/>
        <end position="198"/>
    </location>
</feature>
<feature type="transmembrane region" description="Helical" evidence="12">
    <location>
        <begin position="459"/>
        <end position="479"/>
    </location>
</feature>
<evidence type="ECO:0000256" key="7">
    <source>
        <dbReference type="ARBA" id="ARBA00022692"/>
    </source>
</evidence>
<evidence type="ECO:0000256" key="4">
    <source>
        <dbReference type="ARBA" id="ARBA00022449"/>
    </source>
</evidence>
<feature type="signal peptide" evidence="13">
    <location>
        <begin position="1"/>
        <end position="15"/>
    </location>
</feature>
<comment type="function">
    <text evidence="12">Vacuolar cation/proton exchanger (CAX). Translocates Ca(2+) and other metal ions into vacuoles using the proton gradient formed by H(+)-ATPase and H(+)-pyrophosphatase.</text>
</comment>
<keyword evidence="10 12" id="KW-0406">Ion transport</keyword>
<keyword evidence="16" id="KW-1185">Reference proteome</keyword>
<dbReference type="GO" id="GO:0006874">
    <property type="term" value="P:intracellular calcium ion homeostasis"/>
    <property type="evidence" value="ECO:0007669"/>
    <property type="project" value="TreeGrafter"/>
</dbReference>
<keyword evidence="11 12" id="KW-0472">Membrane</keyword>
<feature type="domain" description="Sodium/calcium exchanger membrane region" evidence="14">
    <location>
        <begin position="145"/>
        <end position="304"/>
    </location>
</feature>
<evidence type="ECO:0000256" key="3">
    <source>
        <dbReference type="ARBA" id="ARBA00022448"/>
    </source>
</evidence>
<dbReference type="InterPro" id="IPR044880">
    <property type="entry name" value="NCX_ion-bd_dom_sf"/>
</dbReference>
<evidence type="ECO:0000256" key="2">
    <source>
        <dbReference type="ARBA" id="ARBA00008248"/>
    </source>
</evidence>
<evidence type="ECO:0000256" key="11">
    <source>
        <dbReference type="ARBA" id="ARBA00023136"/>
    </source>
</evidence>
<name>A0A9Q1L033_9CARY</name>
<evidence type="ECO:0000256" key="5">
    <source>
        <dbReference type="ARBA" id="ARBA00022554"/>
    </source>
</evidence>
<evidence type="ECO:0000256" key="9">
    <source>
        <dbReference type="ARBA" id="ARBA00022989"/>
    </source>
</evidence>
<comment type="similarity">
    <text evidence="2">Belongs to the Ca(2+):cation antiporter (CaCA) (TC 2.A.19) family. Cation/proton exchanger (CAX) subfamily.</text>
</comment>
<feature type="transmembrane region" description="Helical" evidence="12">
    <location>
        <begin position="281"/>
        <end position="302"/>
    </location>
</feature>
<protein>
    <recommendedName>
        <fullName evidence="12">Vacuolar cation/proton exchanger</fullName>
    </recommendedName>
</protein>
<gene>
    <name evidence="15" type="ORF">Cgig2_005029</name>
</gene>
<dbReference type="InterPro" id="IPR004798">
    <property type="entry name" value="CAX-like"/>
</dbReference>
<proteinExistence type="inferred from homology"/>
<feature type="transmembrane region" description="Helical" evidence="12">
    <location>
        <begin position="210"/>
        <end position="229"/>
    </location>
</feature>
<keyword evidence="13" id="KW-0732">Signal</keyword>
<keyword evidence="5 12" id="KW-0926">Vacuole</keyword>
<dbReference type="Proteomes" id="UP001153076">
    <property type="component" value="Unassembled WGS sequence"/>
</dbReference>
<dbReference type="Pfam" id="PF01699">
    <property type="entry name" value="Na_Ca_ex"/>
    <property type="match status" value="2"/>
</dbReference>
<organism evidence="15 16">
    <name type="scientific">Carnegiea gigantea</name>
    <dbReference type="NCBI Taxonomy" id="171969"/>
    <lineage>
        <taxon>Eukaryota</taxon>
        <taxon>Viridiplantae</taxon>
        <taxon>Streptophyta</taxon>
        <taxon>Embryophyta</taxon>
        <taxon>Tracheophyta</taxon>
        <taxon>Spermatophyta</taxon>
        <taxon>Magnoliopsida</taxon>
        <taxon>eudicotyledons</taxon>
        <taxon>Gunneridae</taxon>
        <taxon>Pentapetalae</taxon>
        <taxon>Caryophyllales</taxon>
        <taxon>Cactineae</taxon>
        <taxon>Cactaceae</taxon>
        <taxon>Cactoideae</taxon>
        <taxon>Echinocereeae</taxon>
        <taxon>Carnegiea</taxon>
    </lineage>
</organism>
<evidence type="ECO:0000256" key="10">
    <source>
        <dbReference type="ARBA" id="ARBA00023065"/>
    </source>
</evidence>
<keyword evidence="8 12" id="KW-0106">Calcium</keyword>
<dbReference type="GO" id="GO:0015369">
    <property type="term" value="F:calcium:proton antiporter activity"/>
    <property type="evidence" value="ECO:0007669"/>
    <property type="project" value="UniProtKB-UniRule"/>
</dbReference>
<feature type="transmembrane region" description="Helical" evidence="12">
    <location>
        <begin position="102"/>
        <end position="124"/>
    </location>
</feature>
<evidence type="ECO:0000256" key="8">
    <source>
        <dbReference type="ARBA" id="ARBA00022837"/>
    </source>
</evidence>
<keyword evidence="3 12" id="KW-0813">Transport</keyword>
<feature type="transmembrane region" description="Helical" evidence="12">
    <location>
        <begin position="136"/>
        <end position="159"/>
    </location>
</feature>
<comment type="caution">
    <text evidence="15">The sequence shown here is derived from an EMBL/GenBank/DDBJ whole genome shotgun (WGS) entry which is preliminary data.</text>
</comment>
<evidence type="ECO:0000256" key="1">
    <source>
        <dbReference type="ARBA" id="ARBA00004128"/>
    </source>
</evidence>